<keyword evidence="1" id="KW-0677">Repeat</keyword>
<dbReference type="Pfam" id="PF12796">
    <property type="entry name" value="Ank_2"/>
    <property type="match status" value="2"/>
</dbReference>
<evidence type="ECO:0000313" key="6">
    <source>
        <dbReference type="Proteomes" id="UP001150062"/>
    </source>
</evidence>
<dbReference type="EMBL" id="JAOAOG010000267">
    <property type="protein sequence ID" value="KAJ6234800.1"/>
    <property type="molecule type" value="Genomic_DNA"/>
</dbReference>
<reference evidence="5" key="1">
    <citation type="submission" date="2022-08" db="EMBL/GenBank/DDBJ databases">
        <title>Novel sulfate-reducing endosymbionts in the free-living metamonad Anaeramoeba.</title>
        <authorList>
            <person name="Jerlstrom-Hultqvist J."/>
            <person name="Cepicka I."/>
            <person name="Gallot-Lavallee L."/>
            <person name="Salas-Leiva D."/>
            <person name="Curtis B.A."/>
            <person name="Zahonova K."/>
            <person name="Pipaliya S."/>
            <person name="Dacks J."/>
            <person name="Roger A.J."/>
        </authorList>
    </citation>
    <scope>NUCLEOTIDE SEQUENCE</scope>
    <source>
        <strain evidence="5">Schooner1</strain>
    </source>
</reference>
<accession>A0ABQ8XRR2</accession>
<evidence type="ECO:0000256" key="3">
    <source>
        <dbReference type="PROSITE-ProRule" id="PRU00023"/>
    </source>
</evidence>
<evidence type="ECO:0000256" key="1">
    <source>
        <dbReference type="ARBA" id="ARBA00022737"/>
    </source>
</evidence>
<proteinExistence type="predicted"/>
<protein>
    <submittedName>
        <fullName evidence="5">Ankyrin repeat-containing protein</fullName>
    </submittedName>
</protein>
<feature type="repeat" description="ANK" evidence="3">
    <location>
        <begin position="361"/>
        <end position="396"/>
    </location>
</feature>
<keyword evidence="2 3" id="KW-0040">ANK repeat</keyword>
<evidence type="ECO:0000313" key="5">
    <source>
        <dbReference type="EMBL" id="KAJ6234800.1"/>
    </source>
</evidence>
<comment type="caution">
    <text evidence="5">The sequence shown here is derived from an EMBL/GenBank/DDBJ whole genome shotgun (WGS) entry which is preliminary data.</text>
</comment>
<feature type="compositionally biased region" description="Acidic residues" evidence="4">
    <location>
        <begin position="474"/>
        <end position="483"/>
    </location>
</feature>
<dbReference type="SUPFAM" id="SSF48403">
    <property type="entry name" value="Ankyrin repeat"/>
    <property type="match status" value="4"/>
</dbReference>
<dbReference type="PANTHER" id="PTHR24198:SF165">
    <property type="entry name" value="ANKYRIN REPEAT-CONTAINING PROTEIN-RELATED"/>
    <property type="match status" value="1"/>
</dbReference>
<feature type="region of interest" description="Disordered" evidence="4">
    <location>
        <begin position="472"/>
        <end position="502"/>
    </location>
</feature>
<dbReference type="InterPro" id="IPR036770">
    <property type="entry name" value="Ankyrin_rpt-contain_sf"/>
</dbReference>
<dbReference type="PROSITE" id="PS50297">
    <property type="entry name" value="ANK_REP_REGION"/>
    <property type="match status" value="1"/>
</dbReference>
<organism evidence="5 6">
    <name type="scientific">Anaeramoeba flamelloides</name>
    <dbReference type="NCBI Taxonomy" id="1746091"/>
    <lineage>
        <taxon>Eukaryota</taxon>
        <taxon>Metamonada</taxon>
        <taxon>Anaeramoebidae</taxon>
        <taxon>Anaeramoeba</taxon>
    </lineage>
</organism>
<feature type="repeat" description="ANK" evidence="3">
    <location>
        <begin position="738"/>
        <end position="772"/>
    </location>
</feature>
<evidence type="ECO:0000256" key="2">
    <source>
        <dbReference type="ARBA" id="ARBA00023043"/>
    </source>
</evidence>
<dbReference type="SMART" id="SM00248">
    <property type="entry name" value="ANK"/>
    <property type="match status" value="15"/>
</dbReference>
<dbReference type="PANTHER" id="PTHR24198">
    <property type="entry name" value="ANKYRIN REPEAT AND PROTEIN KINASE DOMAIN-CONTAINING PROTEIN"/>
    <property type="match status" value="1"/>
</dbReference>
<gene>
    <name evidence="5" type="ORF">M0813_29092</name>
</gene>
<dbReference type="Gene3D" id="1.25.40.20">
    <property type="entry name" value="Ankyrin repeat-containing domain"/>
    <property type="match status" value="4"/>
</dbReference>
<dbReference type="PROSITE" id="PS50088">
    <property type="entry name" value="ANK_REPEAT"/>
    <property type="match status" value="3"/>
</dbReference>
<keyword evidence="6" id="KW-1185">Reference proteome</keyword>
<evidence type="ECO:0000256" key="4">
    <source>
        <dbReference type="SAM" id="MobiDB-lite"/>
    </source>
</evidence>
<dbReference type="Proteomes" id="UP001150062">
    <property type="component" value="Unassembled WGS sequence"/>
</dbReference>
<feature type="repeat" description="ANK" evidence="3">
    <location>
        <begin position="209"/>
        <end position="243"/>
    </location>
</feature>
<sequence length="948" mass="110739">MSSNFMVYFFDQDLPFYHVKHLQSYKFKANTIKNTLKNQNLNYQTKEGSTILHYICSQQFVNYFDFTSLLALLFELGLDPNILNNNQDTGIHLYFQNRRANMDELVLISKAGYNYNLTNKLGLKAFHSYFLRVPSLEIVSYLLSKRINLNDLVCLKLRNSQTRKTRERTKLNIYHLICGSLNGVNQRLFKTIEEYIGKSTINLGSLTGENETALHLACLTKSINVETIQFLITKGVDLFQLNKFNETCLEVLLHNCDLEDVRKIQNCKFILGRYQKNTPFYQKLINDKHSRYLHHALLNSYQQGLELIQLLYSSGFTKSIHDIDEKGNNFLHLYCQRWYFKLEGICYFAKLGFDLKKCNAQGENILHLISKYPYSDFLRCAKYLIQNGIDINAKTKRGHNIVSFITKKIPIQPKVLEFLFKNIENLNQKTYFAPSLFFCICDHCELTLSDYMQCFPNEKKIEMQTEIKTKMETETETETEMETETGSNINTLQDQKKENNQENIKKRPQIIKRHRINLDVYNSRYETLLFILFKKKRLTLEMLKILTRNSIEINAMPERGFSGLNGIIESKAEIDIKILEHLFRNGLDVNFINGKKDNYLTQMCYNDYYNIGLLKFLLRHDINIYYVNPKTNHIFDLIFNRKTIHWDFLKTLFLNSKKINPNRCFSKNSSLSLLIAKVGCDIDYEFFQLLLKSGENIKKVDKKGSSVLHYLCASKSDNSKVLESLLKLGIDPNQQNVQKNTPLHSLIPNNSNFEKYFKMLINYGANINLKNKHRRTAFDLLILKKDVNFSFIKLFIATGQDINRTTPNGHTLLEKILRLKNNPDSYQFTKFLIDRGVRINKKLSGNKTHLMVACRSDSQIQLLDLLLKNGAKVKEKDIFGKNVLLITCQYNPTLAAIKLLIGYNVDINSTTQIKRSSLHYITSHLMKAIFSFDKRRKKVIKRKKKKYK</sequence>
<name>A0ABQ8XRR2_9EUKA</name>
<dbReference type="InterPro" id="IPR002110">
    <property type="entry name" value="Ankyrin_rpt"/>
</dbReference>